<dbReference type="AlphaFoldDB" id="A0A1Y2AQX1"/>
<organism evidence="4 5">
    <name type="scientific">Neocallimastix californiae</name>
    <dbReference type="NCBI Taxonomy" id="1754190"/>
    <lineage>
        <taxon>Eukaryota</taxon>
        <taxon>Fungi</taxon>
        <taxon>Fungi incertae sedis</taxon>
        <taxon>Chytridiomycota</taxon>
        <taxon>Chytridiomycota incertae sedis</taxon>
        <taxon>Neocallimastigomycetes</taxon>
        <taxon>Neocallimastigales</taxon>
        <taxon>Neocallimastigaceae</taxon>
        <taxon>Neocallimastix</taxon>
    </lineage>
</organism>
<evidence type="ECO:0000313" key="5">
    <source>
        <dbReference type="Proteomes" id="UP000193920"/>
    </source>
</evidence>
<feature type="coiled-coil region" evidence="1">
    <location>
        <begin position="141"/>
        <end position="199"/>
    </location>
</feature>
<evidence type="ECO:0000256" key="1">
    <source>
        <dbReference type="SAM" id="Coils"/>
    </source>
</evidence>
<comment type="caution">
    <text evidence="4">The sequence shown here is derived from an EMBL/GenBank/DDBJ whole genome shotgun (WGS) entry which is preliminary data.</text>
</comment>
<evidence type="ECO:0000313" key="4">
    <source>
        <dbReference type="EMBL" id="ORY24627.1"/>
    </source>
</evidence>
<gene>
    <name evidence="4" type="ORF">LY90DRAFT_675147</name>
</gene>
<feature type="compositionally biased region" description="Low complexity" evidence="2">
    <location>
        <begin position="70"/>
        <end position="79"/>
    </location>
</feature>
<keyword evidence="5" id="KW-1185">Reference proteome</keyword>
<evidence type="ECO:0000256" key="2">
    <source>
        <dbReference type="SAM" id="MobiDB-lite"/>
    </source>
</evidence>
<feature type="transmembrane region" description="Helical" evidence="3">
    <location>
        <begin position="92"/>
        <end position="116"/>
    </location>
</feature>
<proteinExistence type="predicted"/>
<dbReference type="OrthoDB" id="2153747at2759"/>
<feature type="region of interest" description="Disordered" evidence="2">
    <location>
        <begin position="60"/>
        <end position="89"/>
    </location>
</feature>
<evidence type="ECO:0008006" key="6">
    <source>
        <dbReference type="Google" id="ProtNLM"/>
    </source>
</evidence>
<keyword evidence="3" id="KW-0472">Membrane</keyword>
<protein>
    <recommendedName>
        <fullName evidence="6">Transmembrane protein</fullName>
    </recommendedName>
</protein>
<accession>A0A1Y2AQX1</accession>
<evidence type="ECO:0000256" key="3">
    <source>
        <dbReference type="SAM" id="Phobius"/>
    </source>
</evidence>
<reference evidence="4 5" key="1">
    <citation type="submission" date="2016-08" db="EMBL/GenBank/DDBJ databases">
        <title>A Parts List for Fungal Cellulosomes Revealed by Comparative Genomics.</title>
        <authorList>
            <consortium name="DOE Joint Genome Institute"/>
            <person name="Haitjema C.H."/>
            <person name="Gilmore S.P."/>
            <person name="Henske J.K."/>
            <person name="Solomon K.V."/>
            <person name="De Groot R."/>
            <person name="Kuo A."/>
            <person name="Mondo S.J."/>
            <person name="Salamov A.A."/>
            <person name="Labutti K."/>
            <person name="Zhao Z."/>
            <person name="Chiniquy J."/>
            <person name="Barry K."/>
            <person name="Brewer H.M."/>
            <person name="Purvine S.O."/>
            <person name="Wright A.T."/>
            <person name="Boxma B."/>
            <person name="Van Alen T."/>
            <person name="Hackstein J.H."/>
            <person name="Baker S.E."/>
            <person name="Grigoriev I.V."/>
            <person name="O'Malley M.A."/>
        </authorList>
    </citation>
    <scope>NUCLEOTIDE SEQUENCE [LARGE SCALE GENOMIC DNA]</scope>
    <source>
        <strain evidence="4 5">G1</strain>
    </source>
</reference>
<dbReference type="STRING" id="1754190.A0A1Y2AQX1"/>
<keyword evidence="1" id="KW-0175">Coiled coil</keyword>
<keyword evidence="3" id="KW-1133">Transmembrane helix</keyword>
<dbReference type="PANTHER" id="PTHR37849">
    <property type="entry name" value="YALI0E11605P"/>
    <property type="match status" value="1"/>
</dbReference>
<dbReference type="EMBL" id="MCOG01000220">
    <property type="protein sequence ID" value="ORY24627.1"/>
    <property type="molecule type" value="Genomic_DNA"/>
</dbReference>
<dbReference type="Proteomes" id="UP000193920">
    <property type="component" value="Unassembled WGS sequence"/>
</dbReference>
<sequence>MLLTNQTNKLNTTLLRSISNSIVNGINLNGNQYKSLLFNSNISTTNIIYKRYHNQEAASDLTAPKQGFSTEKNTNNYNNENKKEKKEKKRRGFVSGGMFGFLMGFSTVFGIGYYFLIQDYQISNDSLRKSIDTLQGSIIKIKRNNREVDDLIDELKKIKENAITKEEFSIYQQNIKAILDEIKKEQTKENSNLSRMNDNIAKNLQQKNNFNFFLPTEE</sequence>
<name>A0A1Y2AQX1_9FUNG</name>
<dbReference type="PANTHER" id="PTHR37849:SF1">
    <property type="entry name" value="YALI0E11605P"/>
    <property type="match status" value="1"/>
</dbReference>
<keyword evidence="3" id="KW-0812">Transmembrane</keyword>